<dbReference type="SUPFAM" id="SSF81321">
    <property type="entry name" value="Family A G protein-coupled receptor-like"/>
    <property type="match status" value="1"/>
</dbReference>
<dbReference type="GO" id="GO:0004930">
    <property type="term" value="F:G protein-coupled receptor activity"/>
    <property type="evidence" value="ECO:0007669"/>
    <property type="project" value="UniProtKB-KW"/>
</dbReference>
<evidence type="ECO:0000256" key="10">
    <source>
        <dbReference type="SAM" id="Phobius"/>
    </source>
</evidence>
<evidence type="ECO:0000256" key="7">
    <source>
        <dbReference type="ARBA" id="ARBA00023170"/>
    </source>
</evidence>
<evidence type="ECO:0000256" key="1">
    <source>
        <dbReference type="ARBA" id="ARBA00004651"/>
    </source>
</evidence>
<evidence type="ECO:0000313" key="12">
    <source>
        <dbReference type="EMBL" id="CAD7242972.1"/>
    </source>
</evidence>
<keyword evidence="8" id="KW-0297">G-protein coupled receptor</keyword>
<dbReference type="GO" id="GO:0097003">
    <property type="term" value="F:adipokinetic hormone receptor activity"/>
    <property type="evidence" value="ECO:0007669"/>
    <property type="project" value="TreeGrafter"/>
</dbReference>
<feature type="transmembrane region" description="Helical" evidence="10">
    <location>
        <begin position="255"/>
        <end position="277"/>
    </location>
</feature>
<dbReference type="AlphaFoldDB" id="A0A7R8XAY7"/>
<keyword evidence="5 10" id="KW-1133">Transmembrane helix</keyword>
<comment type="similarity">
    <text evidence="2 8">Belongs to the G-protein coupled receptor 1 family.</text>
</comment>
<feature type="domain" description="G-protein coupled receptors family 1 profile" evidence="11">
    <location>
        <begin position="70"/>
        <end position="308"/>
    </location>
</feature>
<dbReference type="InterPro" id="IPR017452">
    <property type="entry name" value="GPCR_Rhodpsn_7TM"/>
</dbReference>
<evidence type="ECO:0000256" key="8">
    <source>
        <dbReference type="RuleBase" id="RU000688"/>
    </source>
</evidence>
<comment type="subcellular location">
    <subcellularLocation>
        <location evidence="1">Cell membrane</location>
        <topology evidence="1">Multi-pass membrane protein</topology>
    </subcellularLocation>
</comment>
<evidence type="ECO:0000256" key="5">
    <source>
        <dbReference type="ARBA" id="ARBA00022989"/>
    </source>
</evidence>
<sequence>MQGSFPDLHDLHHKMNGSWCGGDDCDIPRVGDNGSSYDPIPTLPADLQFNDTHMIQIVCGIFLITFSGIGNIFVLFNLRKRGRPLSRVNLLIAHLSTADLIVTFIMIPIETAWAITVSWRAGDVMCRLSAFCRAYGIYVSGFIITSISLDRYFAIMKPLTMAVFHVEHHPNYTWFEQCVAFNFFPTRELEIFYNLVCMAVMVGVPLFSMAICYGAILVRLYKRSRDGITGEDSGSQERVAGIIGRAKIKTLKMTVLLVLTFFFCWTPYNIMTIWYFVDSESARAVDPRLQKALFLFACANSCLNPLVYGAFKLHVKRQRFRLNLHPSKGRRRRRKSEFPVVWKANNTNSSSAGGGGVGGGAGGRRPPSRNGAAPPASAPPAMQYPHSPHEHIAIDLHEWPHPRDFL</sequence>
<keyword evidence="4 8" id="KW-0812">Transmembrane</keyword>
<evidence type="ECO:0000256" key="9">
    <source>
        <dbReference type="SAM" id="MobiDB-lite"/>
    </source>
</evidence>
<gene>
    <name evidence="12" type="ORF">DSTB1V02_LOCUS2910</name>
</gene>
<dbReference type="Pfam" id="PF00001">
    <property type="entry name" value="7tm_1"/>
    <property type="match status" value="2"/>
</dbReference>
<keyword evidence="13" id="KW-1185">Reference proteome</keyword>
<dbReference type="GO" id="GO:0042277">
    <property type="term" value="F:peptide binding"/>
    <property type="evidence" value="ECO:0007669"/>
    <property type="project" value="TreeGrafter"/>
</dbReference>
<dbReference type="GO" id="GO:0032870">
    <property type="term" value="P:cellular response to hormone stimulus"/>
    <property type="evidence" value="ECO:0007669"/>
    <property type="project" value="TreeGrafter"/>
</dbReference>
<reference evidence="12" key="1">
    <citation type="submission" date="2020-11" db="EMBL/GenBank/DDBJ databases">
        <authorList>
            <person name="Tran Van P."/>
        </authorList>
    </citation>
    <scope>NUCLEOTIDE SEQUENCE</scope>
</reference>
<dbReference type="Proteomes" id="UP000677054">
    <property type="component" value="Unassembled WGS sequence"/>
</dbReference>
<name>A0A7R8XAY7_9CRUS</name>
<dbReference type="EMBL" id="LR899862">
    <property type="protein sequence ID" value="CAD7242972.1"/>
    <property type="molecule type" value="Genomic_DNA"/>
</dbReference>
<dbReference type="PANTHER" id="PTHR24241">
    <property type="entry name" value="NEUROPEPTIDE RECEPTOR-RELATED G-PROTEIN COUPLED RECEPTOR"/>
    <property type="match status" value="1"/>
</dbReference>
<dbReference type="PROSITE" id="PS00237">
    <property type="entry name" value="G_PROTEIN_RECEP_F1_1"/>
    <property type="match status" value="1"/>
</dbReference>
<keyword evidence="3" id="KW-1003">Cell membrane</keyword>
<feature type="transmembrane region" description="Helical" evidence="10">
    <location>
        <begin position="292"/>
        <end position="311"/>
    </location>
</feature>
<feature type="compositionally biased region" description="Gly residues" evidence="9">
    <location>
        <begin position="352"/>
        <end position="363"/>
    </location>
</feature>
<dbReference type="GO" id="GO:0005886">
    <property type="term" value="C:plasma membrane"/>
    <property type="evidence" value="ECO:0007669"/>
    <property type="project" value="UniProtKB-SubCell"/>
</dbReference>
<proteinExistence type="inferred from homology"/>
<dbReference type="PROSITE" id="PS50262">
    <property type="entry name" value="G_PROTEIN_RECEP_F1_2"/>
    <property type="match status" value="1"/>
</dbReference>
<feature type="compositionally biased region" description="Low complexity" evidence="9">
    <location>
        <begin position="364"/>
        <end position="381"/>
    </location>
</feature>
<dbReference type="InterPro" id="IPR000276">
    <property type="entry name" value="GPCR_Rhodpsn"/>
</dbReference>
<keyword evidence="6 10" id="KW-0472">Membrane</keyword>
<dbReference type="PANTHER" id="PTHR24241:SF59">
    <property type="entry name" value="ADIPOKINETIC HORMONE RECEPTOR, ISOFORM C"/>
    <property type="match status" value="1"/>
</dbReference>
<accession>A0A7R8XAY7</accession>
<dbReference type="Gene3D" id="1.20.1070.10">
    <property type="entry name" value="Rhodopsin 7-helix transmembrane proteins"/>
    <property type="match status" value="2"/>
</dbReference>
<evidence type="ECO:0000256" key="3">
    <source>
        <dbReference type="ARBA" id="ARBA00022475"/>
    </source>
</evidence>
<evidence type="ECO:0000256" key="6">
    <source>
        <dbReference type="ARBA" id="ARBA00023136"/>
    </source>
</evidence>
<keyword evidence="7 8" id="KW-0675">Receptor</keyword>
<feature type="transmembrane region" description="Helical" evidence="10">
    <location>
        <begin position="54"/>
        <end position="76"/>
    </location>
</feature>
<feature type="compositionally biased region" description="Basic residues" evidence="9">
    <location>
        <begin position="324"/>
        <end position="335"/>
    </location>
</feature>
<keyword evidence="8" id="KW-0807">Transducer</keyword>
<dbReference type="PRINTS" id="PR00237">
    <property type="entry name" value="GPCRRHODOPSN"/>
</dbReference>
<evidence type="ECO:0000256" key="4">
    <source>
        <dbReference type="ARBA" id="ARBA00022692"/>
    </source>
</evidence>
<feature type="region of interest" description="Disordered" evidence="9">
    <location>
        <begin position="324"/>
        <end position="386"/>
    </location>
</feature>
<dbReference type="OrthoDB" id="6435638at2759"/>
<evidence type="ECO:0000256" key="2">
    <source>
        <dbReference type="ARBA" id="ARBA00010663"/>
    </source>
</evidence>
<evidence type="ECO:0000259" key="11">
    <source>
        <dbReference type="PROSITE" id="PS50262"/>
    </source>
</evidence>
<organism evidence="12">
    <name type="scientific">Darwinula stevensoni</name>
    <dbReference type="NCBI Taxonomy" id="69355"/>
    <lineage>
        <taxon>Eukaryota</taxon>
        <taxon>Metazoa</taxon>
        <taxon>Ecdysozoa</taxon>
        <taxon>Arthropoda</taxon>
        <taxon>Crustacea</taxon>
        <taxon>Oligostraca</taxon>
        <taxon>Ostracoda</taxon>
        <taxon>Podocopa</taxon>
        <taxon>Podocopida</taxon>
        <taxon>Darwinulocopina</taxon>
        <taxon>Darwinuloidea</taxon>
        <taxon>Darwinulidae</taxon>
        <taxon>Darwinula</taxon>
    </lineage>
</organism>
<evidence type="ECO:0000313" key="13">
    <source>
        <dbReference type="Proteomes" id="UP000677054"/>
    </source>
</evidence>
<protein>
    <recommendedName>
        <fullName evidence="11">G-protein coupled receptors family 1 profile domain-containing protein</fullName>
    </recommendedName>
</protein>
<dbReference type="EMBL" id="CAJPEV010000345">
    <property type="protein sequence ID" value="CAG0884257.1"/>
    <property type="molecule type" value="Genomic_DNA"/>
</dbReference>
<feature type="transmembrane region" description="Helical" evidence="10">
    <location>
        <begin position="191"/>
        <end position="218"/>
    </location>
</feature>